<dbReference type="Proteomes" id="UP000824540">
    <property type="component" value="Unassembled WGS sequence"/>
</dbReference>
<reference evidence="2" key="1">
    <citation type="thesis" date="2021" institute="BYU ScholarsArchive" country="Provo, UT, USA">
        <title>Applications of and Algorithms for Genome Assembly and Genomic Analyses with an Emphasis on Marine Teleosts.</title>
        <authorList>
            <person name="Pickett B.D."/>
        </authorList>
    </citation>
    <scope>NUCLEOTIDE SEQUENCE</scope>
    <source>
        <strain evidence="2">HI-2016</strain>
    </source>
</reference>
<dbReference type="EMBL" id="JAFBMS010000159">
    <property type="protein sequence ID" value="KAG9334201.1"/>
    <property type="molecule type" value="Genomic_DNA"/>
</dbReference>
<name>A0A8T2N6J1_9TELE</name>
<gene>
    <name evidence="2" type="ORF">JZ751_008499</name>
</gene>
<protein>
    <submittedName>
        <fullName evidence="2">Uncharacterized protein</fullName>
    </submittedName>
</protein>
<evidence type="ECO:0000256" key="1">
    <source>
        <dbReference type="SAM" id="MobiDB-lite"/>
    </source>
</evidence>
<comment type="caution">
    <text evidence="2">The sequence shown here is derived from an EMBL/GenBank/DDBJ whole genome shotgun (WGS) entry which is preliminary data.</text>
</comment>
<accession>A0A8T2N6J1</accession>
<feature type="region of interest" description="Disordered" evidence="1">
    <location>
        <begin position="1"/>
        <end position="41"/>
    </location>
</feature>
<sequence>MPQSSGAVTNTAGGIAEQLRPARPPAPCSGGGTSLVTRPDNSGLFESAHVGGVAASTSWLQEHVADLSRR</sequence>
<keyword evidence="3" id="KW-1185">Reference proteome</keyword>
<feature type="compositionally biased region" description="Polar residues" evidence="1">
    <location>
        <begin position="1"/>
        <end position="12"/>
    </location>
</feature>
<proteinExistence type="predicted"/>
<evidence type="ECO:0000313" key="2">
    <source>
        <dbReference type="EMBL" id="KAG9334201.1"/>
    </source>
</evidence>
<evidence type="ECO:0000313" key="3">
    <source>
        <dbReference type="Proteomes" id="UP000824540"/>
    </source>
</evidence>
<organism evidence="2 3">
    <name type="scientific">Albula glossodonta</name>
    <name type="common">roundjaw bonefish</name>
    <dbReference type="NCBI Taxonomy" id="121402"/>
    <lineage>
        <taxon>Eukaryota</taxon>
        <taxon>Metazoa</taxon>
        <taxon>Chordata</taxon>
        <taxon>Craniata</taxon>
        <taxon>Vertebrata</taxon>
        <taxon>Euteleostomi</taxon>
        <taxon>Actinopterygii</taxon>
        <taxon>Neopterygii</taxon>
        <taxon>Teleostei</taxon>
        <taxon>Albuliformes</taxon>
        <taxon>Albulidae</taxon>
        <taxon>Albula</taxon>
    </lineage>
</organism>
<dbReference type="AlphaFoldDB" id="A0A8T2N6J1"/>